<dbReference type="InterPro" id="IPR050493">
    <property type="entry name" value="FAD-dep_Monooxygenase_BioMet"/>
</dbReference>
<keyword evidence="6" id="KW-1133">Transmembrane helix</keyword>
<keyword evidence="4" id="KW-0560">Oxidoreductase</keyword>
<dbReference type="SUPFAM" id="SSF54373">
    <property type="entry name" value="FAD-linked reductases, C-terminal domain"/>
    <property type="match status" value="1"/>
</dbReference>
<comment type="cofactor">
    <cofactor evidence="1">
        <name>FAD</name>
        <dbReference type="ChEBI" id="CHEBI:57692"/>
    </cofactor>
</comment>
<sequence>MATTERTVYIAGAGIAGLTLALALARFELKIVVLERTQTIEVEGAGLQISPNARRVLDRLGLSEALDKMGFEPQGIDIYPFRCPSPIVTLELGEAARQQFMAPYCVIHRADLAQALFSACKRFANIDIQFGIANFDLVTHARGLSLSVDKASGGQHHDARPHAFVGADGVNSPTRTKILGGPEARYSGFCAWRAMVPISTMANTLNLDNTSLLWAPGFHLVAYPHPIRKQVNIVLATKEKLAAITQSSLRKKSFLRKKPSLPNMMLKSKIIEDIIATVGNGWKMWPLNAVTSDKWHQGPVGLIGDAAHAMLPFQAQGAAMAIEDAAILAPLLASDLKADAAFERYESLRKKRVERVARLSARNASFYHMEWPFSLTRDTVISAQGPKAHFERLGWIYNYDSEAALNKSAPLP</sequence>
<dbReference type="PRINTS" id="PR00420">
    <property type="entry name" value="RNGMNOXGNASE"/>
</dbReference>
<evidence type="ECO:0000256" key="1">
    <source>
        <dbReference type="ARBA" id="ARBA00001974"/>
    </source>
</evidence>
<dbReference type="Pfam" id="PF01494">
    <property type="entry name" value="FAD_binding_3"/>
    <property type="match status" value="1"/>
</dbReference>
<name>A0A3B0TKQ6_9ZZZZ</name>
<feature type="domain" description="FAD-binding" evidence="7">
    <location>
        <begin position="7"/>
        <end position="358"/>
    </location>
</feature>
<evidence type="ECO:0000256" key="2">
    <source>
        <dbReference type="ARBA" id="ARBA00022630"/>
    </source>
</evidence>
<dbReference type="GO" id="GO:0004497">
    <property type="term" value="F:monooxygenase activity"/>
    <property type="evidence" value="ECO:0007669"/>
    <property type="project" value="UniProtKB-KW"/>
</dbReference>
<dbReference type="Gene3D" id="3.50.50.60">
    <property type="entry name" value="FAD/NAD(P)-binding domain"/>
    <property type="match status" value="1"/>
</dbReference>
<evidence type="ECO:0000313" key="8">
    <source>
        <dbReference type="EMBL" id="VAW17320.1"/>
    </source>
</evidence>
<dbReference type="GO" id="GO:0071949">
    <property type="term" value="F:FAD binding"/>
    <property type="evidence" value="ECO:0007669"/>
    <property type="project" value="InterPro"/>
</dbReference>
<evidence type="ECO:0000259" key="7">
    <source>
        <dbReference type="Pfam" id="PF01494"/>
    </source>
</evidence>
<dbReference type="PANTHER" id="PTHR13789">
    <property type="entry name" value="MONOOXYGENASE"/>
    <property type="match status" value="1"/>
</dbReference>
<accession>A0A3B0TKQ6</accession>
<dbReference type="SUPFAM" id="SSF51905">
    <property type="entry name" value="FAD/NAD(P)-binding domain"/>
    <property type="match status" value="1"/>
</dbReference>
<keyword evidence="6" id="KW-0472">Membrane</keyword>
<dbReference type="AlphaFoldDB" id="A0A3B0TKQ6"/>
<feature type="transmembrane region" description="Helical" evidence="6">
    <location>
        <begin position="7"/>
        <end position="27"/>
    </location>
</feature>
<dbReference type="InterPro" id="IPR036188">
    <property type="entry name" value="FAD/NAD-bd_sf"/>
</dbReference>
<dbReference type="EMBL" id="UOEO01000070">
    <property type="protein sequence ID" value="VAW17320.1"/>
    <property type="molecule type" value="Genomic_DNA"/>
</dbReference>
<evidence type="ECO:0000256" key="4">
    <source>
        <dbReference type="ARBA" id="ARBA00023002"/>
    </source>
</evidence>
<dbReference type="InterPro" id="IPR002938">
    <property type="entry name" value="FAD-bd"/>
</dbReference>
<protein>
    <submittedName>
        <fullName evidence="8">Uncharacterized oxidoreductase</fullName>
    </submittedName>
</protein>
<proteinExistence type="predicted"/>
<dbReference type="PANTHER" id="PTHR13789:SF318">
    <property type="entry name" value="GERANYLGERANYL DIPHOSPHATE REDUCTASE"/>
    <property type="match status" value="1"/>
</dbReference>
<organism evidence="8">
    <name type="scientific">hydrothermal vent metagenome</name>
    <dbReference type="NCBI Taxonomy" id="652676"/>
    <lineage>
        <taxon>unclassified sequences</taxon>
        <taxon>metagenomes</taxon>
        <taxon>ecological metagenomes</taxon>
    </lineage>
</organism>
<keyword evidence="5" id="KW-0503">Monooxygenase</keyword>
<keyword evidence="2" id="KW-0285">Flavoprotein</keyword>
<keyword evidence="6" id="KW-0812">Transmembrane</keyword>
<keyword evidence="3" id="KW-0274">FAD</keyword>
<evidence type="ECO:0000256" key="6">
    <source>
        <dbReference type="SAM" id="Phobius"/>
    </source>
</evidence>
<gene>
    <name evidence="8" type="ORF">MNBD_ALPHA12-462</name>
</gene>
<evidence type="ECO:0000256" key="3">
    <source>
        <dbReference type="ARBA" id="ARBA00022827"/>
    </source>
</evidence>
<reference evidence="8" key="1">
    <citation type="submission" date="2018-06" db="EMBL/GenBank/DDBJ databases">
        <authorList>
            <person name="Zhirakovskaya E."/>
        </authorList>
    </citation>
    <scope>NUCLEOTIDE SEQUENCE</scope>
</reference>
<evidence type="ECO:0000256" key="5">
    <source>
        <dbReference type="ARBA" id="ARBA00023033"/>
    </source>
</evidence>